<dbReference type="GO" id="GO:0006260">
    <property type="term" value="P:DNA replication"/>
    <property type="evidence" value="ECO:0007669"/>
    <property type="project" value="InterPro"/>
</dbReference>
<dbReference type="PANTHER" id="PTHR10302:SF27">
    <property type="entry name" value="SINGLE-STRANDED DNA-BINDING PROTEIN"/>
    <property type="match status" value="1"/>
</dbReference>
<evidence type="ECO:0000256" key="1">
    <source>
        <dbReference type="ARBA" id="ARBA00023125"/>
    </source>
</evidence>
<name>A0A4R6IV41_9BACT</name>
<dbReference type="Pfam" id="PF00436">
    <property type="entry name" value="SSB"/>
    <property type="match status" value="1"/>
</dbReference>
<dbReference type="SUPFAM" id="SSF50249">
    <property type="entry name" value="Nucleic acid-binding proteins"/>
    <property type="match status" value="1"/>
</dbReference>
<reference evidence="4 5" key="1">
    <citation type="submission" date="2019-03" db="EMBL/GenBank/DDBJ databases">
        <title>Genomic Encyclopedia of Archaeal and Bacterial Type Strains, Phase II (KMG-II): from individual species to whole genera.</title>
        <authorList>
            <person name="Goeker M."/>
        </authorList>
    </citation>
    <scope>NUCLEOTIDE SEQUENCE [LARGE SCALE GENOMIC DNA]</scope>
    <source>
        <strain evidence="4 5">DSM 28323</strain>
    </source>
</reference>
<evidence type="ECO:0000256" key="3">
    <source>
        <dbReference type="PIRNR" id="PIRNR002070"/>
    </source>
</evidence>
<comment type="subunit">
    <text evidence="2">Homotetramer.</text>
</comment>
<dbReference type="OrthoDB" id="9809878at2"/>
<gene>
    <name evidence="4" type="ORF">BC659_1778</name>
</gene>
<keyword evidence="1 2" id="KW-0238">DNA-binding</keyword>
<proteinExistence type="inferred from homology"/>
<dbReference type="HAMAP" id="MF_00984">
    <property type="entry name" value="SSB"/>
    <property type="match status" value="1"/>
</dbReference>
<comment type="caution">
    <text evidence="2">Lacks conserved residue(s) required for the propagation of feature annotation.</text>
</comment>
<dbReference type="GO" id="GO:0003697">
    <property type="term" value="F:single-stranded DNA binding"/>
    <property type="evidence" value="ECO:0007669"/>
    <property type="project" value="UniProtKB-UniRule"/>
</dbReference>
<dbReference type="Gene3D" id="2.40.50.140">
    <property type="entry name" value="Nucleic acid-binding proteins"/>
    <property type="match status" value="1"/>
</dbReference>
<dbReference type="NCBIfam" id="TIGR00621">
    <property type="entry name" value="ssb"/>
    <property type="match status" value="1"/>
</dbReference>
<sequence>MNTMKNKVQLIGHLGQSPEIKTLETGRKVANMSLATNEDYKDANGTKISETHWHTLVAWGKLAEFAEKYLSKGLQIAVEGKLVNRSYTDKTGVKRTVTEIFVNEMLIITPKK</sequence>
<dbReference type="PANTHER" id="PTHR10302">
    <property type="entry name" value="SINGLE-STRANDED DNA-BINDING PROTEIN"/>
    <property type="match status" value="1"/>
</dbReference>
<dbReference type="InterPro" id="IPR000424">
    <property type="entry name" value="Primosome_PriB/ssb"/>
</dbReference>
<organism evidence="4 5">
    <name type="scientific">Sediminibacterium goheungense</name>
    <dbReference type="NCBI Taxonomy" id="1086393"/>
    <lineage>
        <taxon>Bacteria</taxon>
        <taxon>Pseudomonadati</taxon>
        <taxon>Bacteroidota</taxon>
        <taxon>Chitinophagia</taxon>
        <taxon>Chitinophagales</taxon>
        <taxon>Chitinophagaceae</taxon>
        <taxon>Sediminibacterium</taxon>
    </lineage>
</organism>
<comment type="caution">
    <text evidence="4">The sequence shown here is derived from an EMBL/GenBank/DDBJ whole genome shotgun (WGS) entry which is preliminary data.</text>
</comment>
<dbReference type="InterPro" id="IPR011344">
    <property type="entry name" value="ssDNA-bd"/>
</dbReference>
<evidence type="ECO:0000313" key="5">
    <source>
        <dbReference type="Proteomes" id="UP000295741"/>
    </source>
</evidence>
<dbReference type="EMBL" id="SNWP01000011">
    <property type="protein sequence ID" value="TDO26472.1"/>
    <property type="molecule type" value="Genomic_DNA"/>
</dbReference>
<protein>
    <recommendedName>
        <fullName evidence="2 3">Single-stranded DNA-binding protein</fullName>
        <shortName evidence="2">SSB</shortName>
    </recommendedName>
</protein>
<dbReference type="InterPro" id="IPR012340">
    <property type="entry name" value="NA-bd_OB-fold"/>
</dbReference>
<dbReference type="Proteomes" id="UP000295741">
    <property type="component" value="Unassembled WGS sequence"/>
</dbReference>
<dbReference type="CDD" id="cd04496">
    <property type="entry name" value="SSB_OBF"/>
    <property type="match status" value="1"/>
</dbReference>
<dbReference type="RefSeq" id="WP_133474321.1">
    <property type="nucleotide sequence ID" value="NZ_SNWP01000011.1"/>
</dbReference>
<accession>A0A4R6IV41</accession>
<evidence type="ECO:0000313" key="4">
    <source>
        <dbReference type="EMBL" id="TDO26472.1"/>
    </source>
</evidence>
<dbReference type="PIRSF" id="PIRSF002070">
    <property type="entry name" value="SSB"/>
    <property type="match status" value="1"/>
</dbReference>
<keyword evidence="5" id="KW-1185">Reference proteome</keyword>
<evidence type="ECO:0000256" key="2">
    <source>
        <dbReference type="HAMAP-Rule" id="MF_00984"/>
    </source>
</evidence>
<dbReference type="PROSITE" id="PS50935">
    <property type="entry name" value="SSB"/>
    <property type="match status" value="1"/>
</dbReference>
<dbReference type="AlphaFoldDB" id="A0A4R6IV41"/>
<dbReference type="GO" id="GO:0009295">
    <property type="term" value="C:nucleoid"/>
    <property type="evidence" value="ECO:0007669"/>
    <property type="project" value="TreeGrafter"/>
</dbReference>